<dbReference type="GO" id="GO:0043565">
    <property type="term" value="F:sequence-specific DNA binding"/>
    <property type="evidence" value="ECO:0007669"/>
    <property type="project" value="TreeGrafter"/>
</dbReference>
<name>A0A7U8GSP4_NEPCE</name>
<feature type="domain" description="HTH lysR-type" evidence="5">
    <location>
        <begin position="1"/>
        <end position="59"/>
    </location>
</feature>
<comment type="similarity">
    <text evidence="1">Belongs to the LysR transcriptional regulatory family.</text>
</comment>
<dbReference type="Gene3D" id="1.10.10.10">
    <property type="entry name" value="Winged helix-like DNA-binding domain superfamily/Winged helix DNA-binding domain"/>
    <property type="match status" value="1"/>
</dbReference>
<protein>
    <submittedName>
        <fullName evidence="6">Transcriptional regulator, LysR family protein</fullName>
    </submittedName>
</protein>
<dbReference type="GO" id="GO:0006351">
    <property type="term" value="P:DNA-templated transcription"/>
    <property type="evidence" value="ECO:0007669"/>
    <property type="project" value="TreeGrafter"/>
</dbReference>
<dbReference type="PROSITE" id="PS50931">
    <property type="entry name" value="HTH_LYSR"/>
    <property type="match status" value="1"/>
</dbReference>
<keyword evidence="4" id="KW-0804">Transcription</keyword>
<dbReference type="PANTHER" id="PTHR30537:SF5">
    <property type="entry name" value="HTH-TYPE TRANSCRIPTIONAL ACTIVATOR TTDR-RELATED"/>
    <property type="match status" value="1"/>
</dbReference>
<dbReference type="OrthoDB" id="9815676at2"/>
<gene>
    <name evidence="6" type="ORF">MED92_06323</name>
</gene>
<dbReference type="Pfam" id="PF00126">
    <property type="entry name" value="HTH_1"/>
    <property type="match status" value="1"/>
</dbReference>
<dbReference type="GO" id="GO:0003700">
    <property type="term" value="F:DNA-binding transcription factor activity"/>
    <property type="evidence" value="ECO:0007669"/>
    <property type="project" value="InterPro"/>
</dbReference>
<dbReference type="SUPFAM" id="SSF46785">
    <property type="entry name" value="Winged helix' DNA-binding domain"/>
    <property type="match status" value="1"/>
</dbReference>
<evidence type="ECO:0000313" key="7">
    <source>
        <dbReference type="Proteomes" id="UP000002171"/>
    </source>
</evidence>
<dbReference type="Proteomes" id="UP000002171">
    <property type="component" value="Unassembled WGS sequence"/>
</dbReference>
<dbReference type="EMBL" id="AAOW01000002">
    <property type="protein sequence ID" value="EAR62712.1"/>
    <property type="molecule type" value="Genomic_DNA"/>
</dbReference>
<reference evidence="6 7" key="1">
    <citation type="submission" date="2006-02" db="EMBL/GenBank/DDBJ databases">
        <authorList>
            <person name="Pinhassi J."/>
            <person name="Pedros-Alio C."/>
            <person name="Ferriera S."/>
            <person name="Johnson J."/>
            <person name="Kravitz S."/>
            <person name="Halpern A."/>
            <person name="Remington K."/>
            <person name="Beeson K."/>
            <person name="Tran B."/>
            <person name="Rogers Y.-H."/>
            <person name="Friedman R."/>
            <person name="Venter J.C."/>
        </authorList>
    </citation>
    <scope>NUCLEOTIDE SEQUENCE [LARGE SCALE GENOMIC DNA]</scope>
    <source>
        <strain evidence="6 7">MED92</strain>
    </source>
</reference>
<dbReference type="RefSeq" id="WP_007021730.1">
    <property type="nucleotide sequence ID" value="NZ_CH724126.1"/>
</dbReference>
<evidence type="ECO:0000313" key="6">
    <source>
        <dbReference type="EMBL" id="EAR62712.1"/>
    </source>
</evidence>
<dbReference type="CDD" id="cd08422">
    <property type="entry name" value="PBP2_CrgA_like"/>
    <property type="match status" value="1"/>
</dbReference>
<sequence length="298" mass="33543">MSNLDDTVIFNKVAELSSYTQAGLQLNIPKATVSRRVKQLEERLGVKLINRDTRKLSLTEAGQYLYNSTSPLLSQVLEIESSAASFQKHPAGELRITMPVEIGIRLLNEIICDFAKQHPQIQLDIHMTNDVVDIIKEGFDIAIRGGSPKDSNLIAKKIMSSRFFLCCSPEYLNEHGRPSHPDQLKQHQLITFPYSSYQQLKLMKGEQEVMVQANNRLSANSFDMLLKAAKKGLGIAIMPTSVCSDALKSGQLVSLFDDWKTDDIGLFALYPDRIKTKKLELFIHFVEGRLSELEKGFL</sequence>
<keyword evidence="7" id="KW-1185">Reference proteome</keyword>
<dbReference type="InterPro" id="IPR058163">
    <property type="entry name" value="LysR-type_TF_proteobact-type"/>
</dbReference>
<dbReference type="InterPro" id="IPR005119">
    <property type="entry name" value="LysR_subst-bd"/>
</dbReference>
<keyword evidence="2" id="KW-0805">Transcription regulation</keyword>
<comment type="caution">
    <text evidence="6">The sequence shown here is derived from an EMBL/GenBank/DDBJ whole genome shotgun (WGS) entry which is preliminary data.</text>
</comment>
<dbReference type="AlphaFoldDB" id="A0A7U8GSP4"/>
<dbReference type="Pfam" id="PF03466">
    <property type="entry name" value="LysR_substrate"/>
    <property type="match status" value="1"/>
</dbReference>
<evidence type="ECO:0000256" key="2">
    <source>
        <dbReference type="ARBA" id="ARBA00023015"/>
    </source>
</evidence>
<keyword evidence="3" id="KW-0238">DNA-binding</keyword>
<evidence type="ECO:0000259" key="5">
    <source>
        <dbReference type="PROSITE" id="PS50931"/>
    </source>
</evidence>
<evidence type="ECO:0000256" key="4">
    <source>
        <dbReference type="ARBA" id="ARBA00023163"/>
    </source>
</evidence>
<dbReference type="SUPFAM" id="SSF53850">
    <property type="entry name" value="Periplasmic binding protein-like II"/>
    <property type="match status" value="1"/>
</dbReference>
<dbReference type="Gene3D" id="3.40.190.290">
    <property type="match status" value="1"/>
</dbReference>
<evidence type="ECO:0000256" key="1">
    <source>
        <dbReference type="ARBA" id="ARBA00009437"/>
    </source>
</evidence>
<dbReference type="InterPro" id="IPR036388">
    <property type="entry name" value="WH-like_DNA-bd_sf"/>
</dbReference>
<evidence type="ECO:0000256" key="3">
    <source>
        <dbReference type="ARBA" id="ARBA00023125"/>
    </source>
</evidence>
<dbReference type="InterPro" id="IPR036390">
    <property type="entry name" value="WH_DNA-bd_sf"/>
</dbReference>
<accession>A0A7U8GSP4</accession>
<proteinExistence type="inferred from homology"/>
<dbReference type="PANTHER" id="PTHR30537">
    <property type="entry name" value="HTH-TYPE TRANSCRIPTIONAL REGULATOR"/>
    <property type="match status" value="1"/>
</dbReference>
<dbReference type="FunFam" id="1.10.10.10:FF:000001">
    <property type="entry name" value="LysR family transcriptional regulator"/>
    <property type="match status" value="1"/>
</dbReference>
<dbReference type="InterPro" id="IPR000847">
    <property type="entry name" value="LysR_HTH_N"/>
</dbReference>
<organism evidence="6 7">
    <name type="scientific">Neptuniibacter caesariensis</name>
    <dbReference type="NCBI Taxonomy" id="207954"/>
    <lineage>
        <taxon>Bacteria</taxon>
        <taxon>Pseudomonadati</taxon>
        <taxon>Pseudomonadota</taxon>
        <taxon>Gammaproteobacteria</taxon>
        <taxon>Oceanospirillales</taxon>
        <taxon>Oceanospirillaceae</taxon>
        <taxon>Neptuniibacter</taxon>
    </lineage>
</organism>